<accession>A0ABT1XZI3</accession>
<dbReference type="EMBL" id="JANPWE010000001">
    <property type="protein sequence ID" value="MCR6544025.1"/>
    <property type="molecule type" value="Genomic_DNA"/>
</dbReference>
<evidence type="ECO:0000313" key="2">
    <source>
        <dbReference type="Proteomes" id="UP001524944"/>
    </source>
</evidence>
<dbReference type="InterPro" id="IPR022477">
    <property type="entry name" value="Spore_YqfC"/>
</dbReference>
<dbReference type="Proteomes" id="UP001524944">
    <property type="component" value="Unassembled WGS sequence"/>
</dbReference>
<proteinExistence type="predicted"/>
<comment type="caution">
    <text evidence="1">The sequence shown here is derived from an EMBL/GenBank/DDBJ whole genome shotgun (WGS) entry which is preliminary data.</text>
</comment>
<organism evidence="1 2">
    <name type="scientific">Dehalobacterium formicoaceticum</name>
    <dbReference type="NCBI Taxonomy" id="51515"/>
    <lineage>
        <taxon>Bacteria</taxon>
        <taxon>Bacillati</taxon>
        <taxon>Bacillota</taxon>
        <taxon>Clostridia</taxon>
        <taxon>Eubacteriales</taxon>
        <taxon>Peptococcaceae</taxon>
        <taxon>Dehalobacterium</taxon>
    </lineage>
</organism>
<dbReference type="InterPro" id="IPR022476">
    <property type="entry name" value="Spore_YabP/YqfC"/>
</dbReference>
<dbReference type="NCBIfam" id="TIGR02856">
    <property type="entry name" value="spore_yqfC"/>
    <property type="match status" value="1"/>
</dbReference>
<dbReference type="Pfam" id="PF07873">
    <property type="entry name" value="YabP"/>
    <property type="match status" value="1"/>
</dbReference>
<reference evidence="1 2" key="1">
    <citation type="submission" date="2022-08" db="EMBL/GenBank/DDBJ databases">
        <title>Proteogenomics of the novel Dehalobacterium formicoaceticum strain EZ94 highlights a key role of methyltransferases during anaerobic dichloromethane degradation.</title>
        <authorList>
            <person name="Wasmund K."/>
        </authorList>
    </citation>
    <scope>NUCLEOTIDE SEQUENCE [LARGE SCALE GENOMIC DNA]</scope>
    <source>
        <strain evidence="1 2">EZ94</strain>
    </source>
</reference>
<evidence type="ECO:0000313" key="1">
    <source>
        <dbReference type="EMBL" id="MCR6544025.1"/>
    </source>
</evidence>
<keyword evidence="2" id="KW-1185">Reference proteome</keyword>
<name>A0ABT1XZI3_9FIRM</name>
<sequence>MKRNKQILKSQRAKFKSAFVNVLEIPTDIALNLPRITLLGNLQLNIENHKGIVEYGENKIRIAVTRGYLEIQGKDLVLRNIQLDEIMINGEITHLEIKITG</sequence>
<gene>
    <name evidence="1" type="primary">yqfC</name>
    <name evidence="1" type="ORF">NVS47_00570</name>
</gene>
<protein>
    <submittedName>
        <fullName evidence="1">Sporulation protein YqfC</fullName>
    </submittedName>
</protein>
<dbReference type="RefSeq" id="WP_242965386.1">
    <property type="nucleotide sequence ID" value="NZ_CP022121.1"/>
</dbReference>